<protein>
    <submittedName>
        <fullName evidence="2">Uncharacterized protein</fullName>
    </submittedName>
</protein>
<evidence type="ECO:0000313" key="2">
    <source>
        <dbReference type="EMBL" id="KAJ7206624.1"/>
    </source>
</evidence>
<organism evidence="2 3">
    <name type="scientific">Mycena pura</name>
    <dbReference type="NCBI Taxonomy" id="153505"/>
    <lineage>
        <taxon>Eukaryota</taxon>
        <taxon>Fungi</taxon>
        <taxon>Dikarya</taxon>
        <taxon>Basidiomycota</taxon>
        <taxon>Agaricomycotina</taxon>
        <taxon>Agaricomycetes</taxon>
        <taxon>Agaricomycetidae</taxon>
        <taxon>Agaricales</taxon>
        <taxon>Marasmiineae</taxon>
        <taxon>Mycenaceae</taxon>
        <taxon>Mycena</taxon>
    </lineage>
</organism>
<comment type="caution">
    <text evidence="2">The sequence shown here is derived from an EMBL/GenBank/DDBJ whole genome shotgun (WGS) entry which is preliminary data.</text>
</comment>
<reference evidence="2" key="1">
    <citation type="submission" date="2023-03" db="EMBL/GenBank/DDBJ databases">
        <title>Massive genome expansion in bonnet fungi (Mycena s.s.) driven by repeated elements and novel gene families across ecological guilds.</title>
        <authorList>
            <consortium name="Lawrence Berkeley National Laboratory"/>
            <person name="Harder C.B."/>
            <person name="Miyauchi S."/>
            <person name="Viragh M."/>
            <person name="Kuo A."/>
            <person name="Thoen E."/>
            <person name="Andreopoulos B."/>
            <person name="Lu D."/>
            <person name="Skrede I."/>
            <person name="Drula E."/>
            <person name="Henrissat B."/>
            <person name="Morin E."/>
            <person name="Kohler A."/>
            <person name="Barry K."/>
            <person name="LaButti K."/>
            <person name="Morin E."/>
            <person name="Salamov A."/>
            <person name="Lipzen A."/>
            <person name="Mereny Z."/>
            <person name="Hegedus B."/>
            <person name="Baldrian P."/>
            <person name="Stursova M."/>
            <person name="Weitz H."/>
            <person name="Taylor A."/>
            <person name="Grigoriev I.V."/>
            <person name="Nagy L.G."/>
            <person name="Martin F."/>
            <person name="Kauserud H."/>
        </authorList>
    </citation>
    <scope>NUCLEOTIDE SEQUENCE</scope>
    <source>
        <strain evidence="2">9144</strain>
    </source>
</reference>
<feature type="region of interest" description="Disordered" evidence="1">
    <location>
        <begin position="189"/>
        <end position="216"/>
    </location>
</feature>
<keyword evidence="3" id="KW-1185">Reference proteome</keyword>
<sequence length="250" mass="26805">MPLQHFVTAQDRTADASRDLTRCLINAHDAIQCLSNVCAACTSPIQVWLPCRLRRRPHKQEEALLGLARNVHQVLPSPLLNLERTLLALLPPRRAICARDAPSFHLVRPSNSMCTFRATAVPSVLPPCPVPRLAPVYQVPPPRRRCTSARATGVASGLVQRRAQPAPVAPCVSRACCATPVPVPARTATPVPVPVPGRTSSSRARPPMRAPVADTTTRPQLTHCAAFCVAPSDACPAPSPLAGPDAEKRK</sequence>
<evidence type="ECO:0000256" key="1">
    <source>
        <dbReference type="SAM" id="MobiDB-lite"/>
    </source>
</evidence>
<proteinExistence type="predicted"/>
<gene>
    <name evidence="2" type="ORF">GGX14DRAFT_637720</name>
</gene>
<dbReference type="AlphaFoldDB" id="A0AAD6YB08"/>
<evidence type="ECO:0000313" key="3">
    <source>
        <dbReference type="Proteomes" id="UP001219525"/>
    </source>
</evidence>
<dbReference type="Proteomes" id="UP001219525">
    <property type="component" value="Unassembled WGS sequence"/>
</dbReference>
<accession>A0AAD6YB08</accession>
<dbReference type="EMBL" id="JARJCW010000039">
    <property type="protein sequence ID" value="KAJ7206624.1"/>
    <property type="molecule type" value="Genomic_DNA"/>
</dbReference>
<name>A0AAD6YB08_9AGAR</name>